<dbReference type="RefSeq" id="WP_260046989.1">
    <property type="nucleotide sequence ID" value="NZ_JANZXA010000011.1"/>
</dbReference>
<evidence type="ECO:0000313" key="3">
    <source>
        <dbReference type="EMBL" id="MCT2400964.1"/>
    </source>
</evidence>
<name>A0ABT2I819_9SPHN</name>
<gene>
    <name evidence="3" type="ORF">NZK81_15530</name>
</gene>
<organism evidence="3 4">
    <name type="scientific">Novosphingobium mangrovi</name>
    <name type="common">ex Huang et al. 2023</name>
    <dbReference type="NCBI Taxonomy" id="2976432"/>
    <lineage>
        <taxon>Bacteria</taxon>
        <taxon>Pseudomonadati</taxon>
        <taxon>Pseudomonadota</taxon>
        <taxon>Alphaproteobacteria</taxon>
        <taxon>Sphingomonadales</taxon>
        <taxon>Sphingomonadaceae</taxon>
        <taxon>Novosphingobium</taxon>
    </lineage>
</organism>
<dbReference type="SUPFAM" id="SSF53649">
    <property type="entry name" value="Alkaline phosphatase-like"/>
    <property type="match status" value="1"/>
</dbReference>
<feature type="transmembrane region" description="Helical" evidence="1">
    <location>
        <begin position="20"/>
        <end position="42"/>
    </location>
</feature>
<evidence type="ECO:0000259" key="2">
    <source>
        <dbReference type="Pfam" id="PF00884"/>
    </source>
</evidence>
<dbReference type="Gene3D" id="3.40.720.10">
    <property type="entry name" value="Alkaline Phosphatase, subunit A"/>
    <property type="match status" value="1"/>
</dbReference>
<accession>A0ABT2I819</accession>
<dbReference type="Pfam" id="PF00884">
    <property type="entry name" value="Sulfatase"/>
    <property type="match status" value="1"/>
</dbReference>
<feature type="transmembrane region" description="Helical" evidence="1">
    <location>
        <begin position="128"/>
        <end position="147"/>
    </location>
</feature>
<keyword evidence="4" id="KW-1185">Reference proteome</keyword>
<feature type="transmembrane region" description="Helical" evidence="1">
    <location>
        <begin position="54"/>
        <end position="75"/>
    </location>
</feature>
<dbReference type="Proteomes" id="UP001165583">
    <property type="component" value="Unassembled WGS sequence"/>
</dbReference>
<feature type="domain" description="Sulfatase N-terminal" evidence="2">
    <location>
        <begin position="181"/>
        <end position="411"/>
    </location>
</feature>
<sequence length="434" mass="48682">MDIPFRWLAFWLLLPNLTVMLMWGILGIPMQASWMLSGMLALTISHLPWRAARAIGAAGIVVFVTVLYVCQLFSIPPLNFSLIRQFLLDVRPLQSPVYALAGVVVLANILAAMYFAPRVPRFTGKSQFLYAAVAIGLFINLDGAFAFDARKSHRTLPDDEIPVHSAAWQVGLSPDIKHPHNVLLIVVESLGAPAMPEGKALFAADWDRPEWRERYDVSHGKTEYFGSTTNGTLRELCTIWAHYSSFDFAKADCLPGRFRDAGYETTAMHSFTSEMFERNTWYPKIGFEHMIFADELLRAGARSCPGVFPGACDADIPPMIVQKLARAKKPQFVYWLTLNTHLPIVENGALGTDHCSIGTAQWRSDYPMLCRLFQLHHVLADKISRLAMSPDLPPTDILIVGDHKPPLFDRTLNGRFDQGHVPWIYLKARTDAQS</sequence>
<reference evidence="3" key="1">
    <citation type="submission" date="2022-09" db="EMBL/GenBank/DDBJ databases">
        <title>Novosphingobium sp. Nov., a polycyclic aromatic hydrocarbon-degrading bacterium isolated form mangrove sediments in HongKong.</title>
        <authorList>
            <person name="Hu Z."/>
        </authorList>
    </citation>
    <scope>NUCLEOTIDE SEQUENCE</scope>
    <source>
        <strain evidence="3">HK4-1</strain>
    </source>
</reference>
<feature type="transmembrane region" description="Helical" evidence="1">
    <location>
        <begin position="95"/>
        <end position="116"/>
    </location>
</feature>
<protein>
    <submittedName>
        <fullName evidence="3">Sulfatase-like hydrolase/transferase</fullName>
    </submittedName>
</protein>
<comment type="caution">
    <text evidence="3">The sequence shown here is derived from an EMBL/GenBank/DDBJ whole genome shotgun (WGS) entry which is preliminary data.</text>
</comment>
<keyword evidence="1" id="KW-0812">Transmembrane</keyword>
<keyword evidence="1" id="KW-0472">Membrane</keyword>
<evidence type="ECO:0000256" key="1">
    <source>
        <dbReference type="SAM" id="Phobius"/>
    </source>
</evidence>
<proteinExistence type="predicted"/>
<keyword evidence="1" id="KW-1133">Transmembrane helix</keyword>
<dbReference type="InterPro" id="IPR000917">
    <property type="entry name" value="Sulfatase_N"/>
</dbReference>
<dbReference type="EMBL" id="JANZXA010000011">
    <property type="protein sequence ID" value="MCT2400964.1"/>
    <property type="molecule type" value="Genomic_DNA"/>
</dbReference>
<evidence type="ECO:0000313" key="4">
    <source>
        <dbReference type="Proteomes" id="UP001165583"/>
    </source>
</evidence>
<dbReference type="InterPro" id="IPR017850">
    <property type="entry name" value="Alkaline_phosphatase_core_sf"/>
</dbReference>